<keyword evidence="1" id="KW-0812">Transmembrane</keyword>
<reference evidence="4 5" key="1">
    <citation type="journal article" date="2019" name="Int. J. Syst. Evol. Microbiol.">
        <title>The Global Catalogue of Microorganisms (GCM) 10K type strain sequencing project: providing services to taxonomists for standard genome sequencing and annotation.</title>
        <authorList>
            <consortium name="The Broad Institute Genomics Platform"/>
            <consortium name="The Broad Institute Genome Sequencing Center for Infectious Disease"/>
            <person name="Wu L."/>
            <person name="Ma J."/>
        </authorList>
    </citation>
    <scope>NUCLEOTIDE SEQUENCE [LARGE SCALE GENOMIC DNA]</scope>
    <source>
        <strain evidence="4 5">JCM 10671</strain>
    </source>
</reference>
<dbReference type="InterPro" id="IPR012533">
    <property type="entry name" value="YcnI-copper_dom"/>
</dbReference>
<keyword evidence="2" id="KW-0732">Signal</keyword>
<feature type="transmembrane region" description="Helical" evidence="1">
    <location>
        <begin position="224"/>
        <end position="247"/>
    </location>
</feature>
<sequence>MRRVLTTAALALAGFAAAALPAAAHVSVQPGTAQQGGYATLTFKVPNERDNAGTTKLEVEFPADQPLASVSYQPKPGWTVAVEKAATDQPLSVHGEEVSERVAKVTWTAAQGTRIAPGEFDVFPISVGPLPTADKMVFKALQTYEGGEVVRWIEEAAEGSTEEPEKPAPVLTLTPAGSTGAAAGDTAKIDEVKATAEEAKTVALEARTAASEVEDGPSNGQVNAAIGLAIAGIVLALIAGGIGGMALGRRSNSSSVPPAF</sequence>
<dbReference type="Gene3D" id="2.60.40.2230">
    <property type="entry name" value="Uncharacterised protein YcnI-like PF07987, DUF1775"/>
    <property type="match status" value="1"/>
</dbReference>
<feature type="signal peptide" evidence="2">
    <location>
        <begin position="1"/>
        <end position="24"/>
    </location>
</feature>
<name>A0ABN1GGY6_9ACTN</name>
<evidence type="ECO:0000313" key="4">
    <source>
        <dbReference type="EMBL" id="GAA0611346.1"/>
    </source>
</evidence>
<protein>
    <submittedName>
        <fullName evidence="4">YcnI family protein</fullName>
    </submittedName>
</protein>
<dbReference type="InterPro" id="IPR038507">
    <property type="entry name" value="YcnI-like_sf"/>
</dbReference>
<proteinExistence type="predicted"/>
<dbReference type="EMBL" id="BAAAHE010000008">
    <property type="protein sequence ID" value="GAA0611346.1"/>
    <property type="molecule type" value="Genomic_DNA"/>
</dbReference>
<evidence type="ECO:0000313" key="5">
    <source>
        <dbReference type="Proteomes" id="UP001500957"/>
    </source>
</evidence>
<gene>
    <name evidence="4" type="ORF">GCM10009547_11740</name>
</gene>
<evidence type="ECO:0000259" key="3">
    <source>
        <dbReference type="Pfam" id="PF07987"/>
    </source>
</evidence>
<feature type="domain" description="YncI copper-binding" evidence="3">
    <location>
        <begin position="25"/>
        <end position="173"/>
    </location>
</feature>
<evidence type="ECO:0000256" key="2">
    <source>
        <dbReference type="SAM" id="SignalP"/>
    </source>
</evidence>
<organism evidence="4 5">
    <name type="scientific">Sporichthya brevicatena</name>
    <dbReference type="NCBI Taxonomy" id="171442"/>
    <lineage>
        <taxon>Bacteria</taxon>
        <taxon>Bacillati</taxon>
        <taxon>Actinomycetota</taxon>
        <taxon>Actinomycetes</taxon>
        <taxon>Sporichthyales</taxon>
        <taxon>Sporichthyaceae</taxon>
        <taxon>Sporichthya</taxon>
    </lineage>
</organism>
<accession>A0ABN1GGY6</accession>
<dbReference type="Pfam" id="PF07987">
    <property type="entry name" value="DUF1775"/>
    <property type="match status" value="1"/>
</dbReference>
<dbReference type="CDD" id="cd08545">
    <property type="entry name" value="YcnI_like"/>
    <property type="match status" value="1"/>
</dbReference>
<feature type="chain" id="PRO_5045357998" evidence="2">
    <location>
        <begin position="25"/>
        <end position="260"/>
    </location>
</feature>
<evidence type="ECO:0000256" key="1">
    <source>
        <dbReference type="SAM" id="Phobius"/>
    </source>
</evidence>
<keyword evidence="1" id="KW-0472">Membrane</keyword>
<dbReference type="RefSeq" id="WP_344602603.1">
    <property type="nucleotide sequence ID" value="NZ_BAAAHE010000008.1"/>
</dbReference>
<dbReference type="Proteomes" id="UP001500957">
    <property type="component" value="Unassembled WGS sequence"/>
</dbReference>
<keyword evidence="5" id="KW-1185">Reference proteome</keyword>
<keyword evidence="1" id="KW-1133">Transmembrane helix</keyword>
<comment type="caution">
    <text evidence="4">The sequence shown here is derived from an EMBL/GenBank/DDBJ whole genome shotgun (WGS) entry which is preliminary data.</text>
</comment>